<dbReference type="AlphaFoldDB" id="A0A7J5XZ30"/>
<keyword evidence="2" id="KW-1185">Reference proteome</keyword>
<dbReference type="OrthoDB" id="8946688at2759"/>
<dbReference type="EMBL" id="JAAKFY010000019">
    <property type="protein sequence ID" value="KAF3841839.1"/>
    <property type="molecule type" value="Genomic_DNA"/>
</dbReference>
<accession>A0A7J5XZ30</accession>
<gene>
    <name evidence="1" type="ORF">F7725_023790</name>
</gene>
<reference evidence="1 2" key="1">
    <citation type="submission" date="2020-03" db="EMBL/GenBank/DDBJ databases">
        <title>Dissostichus mawsoni Genome sequencing and assembly.</title>
        <authorList>
            <person name="Park H."/>
        </authorList>
    </citation>
    <scope>NUCLEOTIDE SEQUENCE [LARGE SCALE GENOMIC DNA]</scope>
    <source>
        <strain evidence="1">DM0001</strain>
        <tissue evidence="1">Muscle</tissue>
    </source>
</reference>
<proteinExistence type="predicted"/>
<sequence length="238" mass="27326">MAEMLLRYWKEQLNLTHLHPHSQTTHPPAELRADLHAFHRRIKLKDHFLGSQGREPVPFTGPSTWEPYTDTLTPEITQLINKNLDTLRHWRPLPQRGEGGLRHAEGVSADLRLPQNKNLKDLLVHTKLKDNSVRAREAPQISEVGFICLPHIFNPFSKLGANLGRALQPTTKNAVYAVRCRACHKLYVGETRHEISLRITLNLQSLGLESSGSWTTAQRRAAERRWIHRLKTIDPRPQ</sequence>
<protein>
    <submittedName>
        <fullName evidence="1">Uncharacterized protein</fullName>
    </submittedName>
</protein>
<name>A0A7J5XZ30_DISMA</name>
<evidence type="ECO:0000313" key="2">
    <source>
        <dbReference type="Proteomes" id="UP000518266"/>
    </source>
</evidence>
<comment type="caution">
    <text evidence="1">The sequence shown here is derived from an EMBL/GenBank/DDBJ whole genome shotgun (WGS) entry which is preliminary data.</text>
</comment>
<organism evidence="1 2">
    <name type="scientific">Dissostichus mawsoni</name>
    <name type="common">Antarctic cod</name>
    <dbReference type="NCBI Taxonomy" id="36200"/>
    <lineage>
        <taxon>Eukaryota</taxon>
        <taxon>Metazoa</taxon>
        <taxon>Chordata</taxon>
        <taxon>Craniata</taxon>
        <taxon>Vertebrata</taxon>
        <taxon>Euteleostomi</taxon>
        <taxon>Actinopterygii</taxon>
        <taxon>Neopterygii</taxon>
        <taxon>Teleostei</taxon>
        <taxon>Neoteleostei</taxon>
        <taxon>Acanthomorphata</taxon>
        <taxon>Eupercaria</taxon>
        <taxon>Perciformes</taxon>
        <taxon>Notothenioidei</taxon>
        <taxon>Nototheniidae</taxon>
        <taxon>Dissostichus</taxon>
    </lineage>
</organism>
<dbReference type="Proteomes" id="UP000518266">
    <property type="component" value="Unassembled WGS sequence"/>
</dbReference>
<evidence type="ECO:0000313" key="1">
    <source>
        <dbReference type="EMBL" id="KAF3841839.1"/>
    </source>
</evidence>